<evidence type="ECO:0000256" key="2">
    <source>
        <dbReference type="ARBA" id="ARBA00022679"/>
    </source>
</evidence>
<dbReference type="PROSITE" id="PS50011">
    <property type="entry name" value="PROTEIN_KINASE_DOM"/>
    <property type="match status" value="1"/>
</dbReference>
<evidence type="ECO:0000256" key="3">
    <source>
        <dbReference type="ARBA" id="ARBA00022741"/>
    </source>
</evidence>
<evidence type="ECO:0000256" key="4">
    <source>
        <dbReference type="ARBA" id="ARBA00022777"/>
    </source>
</evidence>
<dbReference type="STRING" id="65357.A0A024GFZ4"/>
<evidence type="ECO:0000256" key="6">
    <source>
        <dbReference type="PROSITE-ProRule" id="PRU10141"/>
    </source>
</evidence>
<keyword evidence="9" id="KW-1185">Reference proteome</keyword>
<keyword evidence="2" id="KW-0808">Transferase</keyword>
<dbReference type="PROSITE" id="PS00108">
    <property type="entry name" value="PROTEIN_KINASE_ST"/>
    <property type="match status" value="1"/>
</dbReference>
<sequence>MEPRVVFIRMIHLSDTISFSVTDDIHTVEELLRRFHQIAFGNINESYLKNSHLLQMKKTVQSKTLQEFIVHALDEIEHNQVLVYRPCEEFRKLLEEGCITPVLGPSRTQNTFQSVFSQPMNVHTPTASPCLKRKERTSSLKTMQLNGLHWSDFDETLFTPSERIQINELLEAGDEQIWHALEQFKSTQNIRDLRRILYGPNARSRLAGLDVLSSTFATLNVETPLSNFNDNEPTPWDTHSHLVTDPILKSKVIERTRPSLSLEPINSDLATLEFDLSRSNRFLHPIQEKTVNQESPLDRKQSNDTQQAPRFRFDLSIDAHLGGDSVQAYKPHMTIANMLDGIPVEENFNAHYRIGNVLGSGKYSIVKECTHLRSQKSYAVKIIDKFQISEMRFIKRELEIMHSICHKGIVQLIELFETAEHLFIVMERCQQELFEYLDQQGQLVEETTRNLVRNLLSSVSYLHENAIVHRDIKPENILISADNVTEIKLSDFGIARKLDATNGMLSLTPYDSLTEVTSIGRPSSNSVQVVQNRLGRAHTKCGTRDYVAPEVMSGKGYGTEADMWSVGIVTYVLLSGCAPVFLPSSAGSSLRFTEDIWSKITPKAKDFIERATIRNPEDRMTASDALQHCWLR</sequence>
<dbReference type="Pfam" id="PF00069">
    <property type="entry name" value="Pkinase"/>
    <property type="match status" value="1"/>
</dbReference>
<proteinExistence type="predicted"/>
<evidence type="ECO:0000256" key="1">
    <source>
        <dbReference type="ARBA" id="ARBA00022527"/>
    </source>
</evidence>
<dbReference type="Gene3D" id="1.10.510.10">
    <property type="entry name" value="Transferase(Phosphotransferase) domain 1"/>
    <property type="match status" value="1"/>
</dbReference>
<reference evidence="8 9" key="1">
    <citation type="submission" date="2012-05" db="EMBL/GenBank/DDBJ databases">
        <title>Recombination and specialization in a pathogen metapopulation.</title>
        <authorList>
            <person name="Gardiner A."/>
            <person name="Kemen E."/>
            <person name="Schultz-Larsen T."/>
            <person name="MacLean D."/>
            <person name="Van Oosterhout C."/>
            <person name="Jones J.D.G."/>
        </authorList>
    </citation>
    <scope>NUCLEOTIDE SEQUENCE [LARGE SCALE GENOMIC DNA]</scope>
    <source>
        <strain evidence="8 9">Ac Nc2</strain>
    </source>
</reference>
<feature type="binding site" evidence="6">
    <location>
        <position position="381"/>
    </location>
    <ligand>
        <name>ATP</name>
        <dbReference type="ChEBI" id="CHEBI:30616"/>
    </ligand>
</feature>
<comment type="caution">
    <text evidence="8">The sequence shown here is derived from an EMBL/GenBank/DDBJ whole genome shotgun (WGS) entry which is preliminary data.</text>
</comment>
<dbReference type="FunFam" id="3.30.200.20:FF:000042">
    <property type="entry name" value="Aurora kinase A"/>
    <property type="match status" value="1"/>
</dbReference>
<keyword evidence="3 6" id="KW-0547">Nucleotide-binding</keyword>
<dbReference type="Proteomes" id="UP000053237">
    <property type="component" value="Unassembled WGS sequence"/>
</dbReference>
<dbReference type="InterPro" id="IPR000719">
    <property type="entry name" value="Prot_kinase_dom"/>
</dbReference>
<evidence type="ECO:0000313" key="8">
    <source>
        <dbReference type="EMBL" id="CCI45628.1"/>
    </source>
</evidence>
<keyword evidence="5 6" id="KW-0067">ATP-binding</keyword>
<dbReference type="InterPro" id="IPR008271">
    <property type="entry name" value="Ser/Thr_kinase_AS"/>
</dbReference>
<dbReference type="SMART" id="SM00220">
    <property type="entry name" value="S_TKc"/>
    <property type="match status" value="1"/>
</dbReference>
<dbReference type="Gene3D" id="3.30.200.20">
    <property type="entry name" value="Phosphorylase Kinase, domain 1"/>
    <property type="match status" value="1"/>
</dbReference>
<evidence type="ECO:0000313" key="9">
    <source>
        <dbReference type="Proteomes" id="UP000053237"/>
    </source>
</evidence>
<dbReference type="SUPFAM" id="SSF56112">
    <property type="entry name" value="Protein kinase-like (PK-like)"/>
    <property type="match status" value="1"/>
</dbReference>
<dbReference type="InterPro" id="IPR011009">
    <property type="entry name" value="Kinase-like_dom_sf"/>
</dbReference>
<dbReference type="GO" id="GO:0005634">
    <property type="term" value="C:nucleus"/>
    <property type="evidence" value="ECO:0007669"/>
    <property type="project" value="TreeGrafter"/>
</dbReference>
<dbReference type="GO" id="GO:0005524">
    <property type="term" value="F:ATP binding"/>
    <property type="evidence" value="ECO:0007669"/>
    <property type="project" value="UniProtKB-UniRule"/>
</dbReference>
<dbReference type="AlphaFoldDB" id="A0A024GFZ4"/>
<keyword evidence="4" id="KW-0418">Kinase</keyword>
<gene>
    <name evidence="8" type="ORF">BN9_065250</name>
</gene>
<evidence type="ECO:0000256" key="5">
    <source>
        <dbReference type="ARBA" id="ARBA00022840"/>
    </source>
</evidence>
<dbReference type="CDD" id="cd05117">
    <property type="entry name" value="STKc_CAMK"/>
    <property type="match status" value="1"/>
</dbReference>
<dbReference type="GO" id="GO:0004674">
    <property type="term" value="F:protein serine/threonine kinase activity"/>
    <property type="evidence" value="ECO:0007669"/>
    <property type="project" value="UniProtKB-KW"/>
</dbReference>
<name>A0A024GFZ4_9STRA</name>
<feature type="domain" description="Protein kinase" evidence="7">
    <location>
        <begin position="352"/>
        <end position="631"/>
    </location>
</feature>
<dbReference type="EMBL" id="CAIX01000103">
    <property type="protein sequence ID" value="CCI45628.1"/>
    <property type="molecule type" value="Genomic_DNA"/>
</dbReference>
<evidence type="ECO:0000259" key="7">
    <source>
        <dbReference type="PROSITE" id="PS50011"/>
    </source>
</evidence>
<protein>
    <recommendedName>
        <fullName evidence="7">Protein kinase domain-containing protein</fullName>
    </recommendedName>
</protein>
<dbReference type="PANTHER" id="PTHR24342">
    <property type="entry name" value="SERINE/THREONINE-PROTEIN KINASE 17"/>
    <property type="match status" value="1"/>
</dbReference>
<accession>A0A024GFZ4</accession>
<dbReference type="PANTHER" id="PTHR24342:SF14">
    <property type="entry name" value="DEATH-ASSOCIATED PROTEIN KINASE DAPK-1"/>
    <property type="match status" value="1"/>
</dbReference>
<dbReference type="GO" id="GO:0035556">
    <property type="term" value="P:intracellular signal transduction"/>
    <property type="evidence" value="ECO:0007669"/>
    <property type="project" value="TreeGrafter"/>
</dbReference>
<organism evidence="8 9">
    <name type="scientific">Albugo candida</name>
    <dbReference type="NCBI Taxonomy" id="65357"/>
    <lineage>
        <taxon>Eukaryota</taxon>
        <taxon>Sar</taxon>
        <taxon>Stramenopiles</taxon>
        <taxon>Oomycota</taxon>
        <taxon>Peronosporomycetes</taxon>
        <taxon>Albuginales</taxon>
        <taxon>Albuginaceae</taxon>
        <taxon>Albugo</taxon>
    </lineage>
</organism>
<dbReference type="InParanoid" id="A0A024GFZ4"/>
<dbReference type="OrthoDB" id="419455at2759"/>
<dbReference type="PROSITE" id="PS00107">
    <property type="entry name" value="PROTEIN_KINASE_ATP"/>
    <property type="match status" value="1"/>
</dbReference>
<dbReference type="InterPro" id="IPR017441">
    <property type="entry name" value="Protein_kinase_ATP_BS"/>
</dbReference>
<keyword evidence="1" id="KW-0723">Serine/threonine-protein kinase</keyword>